<evidence type="ECO:0000313" key="1">
    <source>
        <dbReference type="EMBL" id="DAF46867.1"/>
    </source>
</evidence>
<organism evidence="1">
    <name type="scientific">Siphoviridae sp. ctBrh2</name>
    <dbReference type="NCBI Taxonomy" id="2827804"/>
    <lineage>
        <taxon>Viruses</taxon>
        <taxon>Duplodnaviria</taxon>
        <taxon>Heunggongvirae</taxon>
        <taxon>Uroviricota</taxon>
        <taxon>Caudoviricetes</taxon>
    </lineage>
</organism>
<name>A0A8S5S7T6_9CAUD</name>
<protein>
    <submittedName>
        <fullName evidence="1">Uncharacterized protein</fullName>
    </submittedName>
</protein>
<reference evidence="1" key="1">
    <citation type="journal article" date="2021" name="Proc. Natl. Acad. Sci. U.S.A.">
        <title>A Catalog of Tens of Thousands of Viruses from Human Metagenomes Reveals Hidden Associations with Chronic Diseases.</title>
        <authorList>
            <person name="Tisza M.J."/>
            <person name="Buck C.B."/>
        </authorList>
    </citation>
    <scope>NUCLEOTIDE SEQUENCE</scope>
    <source>
        <strain evidence="1">CtBrh2</strain>
    </source>
</reference>
<sequence length="29" mass="3592">MDKKYPYRSYSFDKGNSFLRDYKIIISKK</sequence>
<dbReference type="EMBL" id="BK032545">
    <property type="protein sequence ID" value="DAF46867.1"/>
    <property type="molecule type" value="Genomic_DNA"/>
</dbReference>
<accession>A0A8S5S7T6</accession>
<proteinExistence type="predicted"/>